<dbReference type="AlphaFoldDB" id="A0A5B2TSQ6"/>
<dbReference type="GO" id="GO:0008483">
    <property type="term" value="F:transaminase activity"/>
    <property type="evidence" value="ECO:0007669"/>
    <property type="project" value="UniProtKB-KW"/>
</dbReference>
<dbReference type="EMBL" id="VUOE01000002">
    <property type="protein sequence ID" value="KAA2216948.1"/>
    <property type="molecule type" value="Genomic_DNA"/>
</dbReference>
<dbReference type="GO" id="GO:0005829">
    <property type="term" value="C:cytosol"/>
    <property type="evidence" value="ECO:0007669"/>
    <property type="project" value="TreeGrafter"/>
</dbReference>
<dbReference type="GO" id="GO:0046394">
    <property type="term" value="P:carboxylic acid biosynthetic process"/>
    <property type="evidence" value="ECO:0007669"/>
    <property type="project" value="UniProtKB-ARBA"/>
</dbReference>
<dbReference type="Gene3D" id="3.20.10.10">
    <property type="entry name" value="D-amino Acid Aminotransferase, subunit A, domain 2"/>
    <property type="match status" value="1"/>
</dbReference>
<protein>
    <submittedName>
        <fullName evidence="6">Aminotransferase IV</fullName>
    </submittedName>
</protein>
<evidence type="ECO:0000256" key="1">
    <source>
        <dbReference type="ARBA" id="ARBA00001933"/>
    </source>
</evidence>
<dbReference type="InterPro" id="IPR018300">
    <property type="entry name" value="Aminotrans_IV_CS"/>
</dbReference>
<keyword evidence="6" id="KW-0808">Transferase</keyword>
<comment type="similarity">
    <text evidence="2 4">Belongs to the class-IV pyridoxal-phosphate-dependent aminotransferase family.</text>
</comment>
<dbReference type="FunFam" id="3.20.10.10:FF:000002">
    <property type="entry name" value="D-alanine aminotransferase"/>
    <property type="match status" value="1"/>
</dbReference>
<dbReference type="InterPro" id="IPR050571">
    <property type="entry name" value="Class-IV_PLP-Dep_Aminotrnsfr"/>
</dbReference>
<dbReference type="InterPro" id="IPR043132">
    <property type="entry name" value="BCAT-like_C"/>
</dbReference>
<dbReference type="Proteomes" id="UP000323188">
    <property type="component" value="Unassembled WGS sequence"/>
</dbReference>
<evidence type="ECO:0000256" key="4">
    <source>
        <dbReference type="RuleBase" id="RU004106"/>
    </source>
</evidence>
<gene>
    <name evidence="6" type="ORF">F0361_13245</name>
</gene>
<comment type="cofactor">
    <cofactor evidence="1 5">
        <name>pyridoxal 5'-phosphate</name>
        <dbReference type="ChEBI" id="CHEBI:597326"/>
    </cofactor>
</comment>
<dbReference type="Gene3D" id="3.30.470.10">
    <property type="match status" value="1"/>
</dbReference>
<sequence>MAQFPEKVYLNGEIIPSEKAQISVFDRGFIFGDGIYEAMAQINGVFFYEEAHLARLAEGLSKINIRYDVGQIPEEVNKLLAATNLIGKDCFLYIQITRGVAPRQHSFPKDIRPTVFMYALPKVLPDINTLHANVITREDFRWSRCDIKMTSLLGNVMLNEEAMQHECYETVLYRSGMVTEASHCNVFFVKDRVVYTHPANEFILNGITRLVVVQLCQELGLELREEAVAIDSIREMDEAFLTGTSTQIASIRQMDDHVYYQNNNVGPITKMLQEAFLRLKAIER</sequence>
<evidence type="ECO:0000256" key="2">
    <source>
        <dbReference type="ARBA" id="ARBA00009320"/>
    </source>
</evidence>
<dbReference type="InterPro" id="IPR036038">
    <property type="entry name" value="Aminotransferase-like"/>
</dbReference>
<dbReference type="SUPFAM" id="SSF56752">
    <property type="entry name" value="D-aminoacid aminotransferase-like PLP-dependent enzymes"/>
    <property type="match status" value="1"/>
</dbReference>
<dbReference type="GO" id="GO:0008652">
    <property type="term" value="P:amino acid biosynthetic process"/>
    <property type="evidence" value="ECO:0007669"/>
    <property type="project" value="UniProtKB-ARBA"/>
</dbReference>
<organism evidence="6 7">
    <name type="scientific">Maribacter flavus</name>
    <dbReference type="NCBI Taxonomy" id="1658664"/>
    <lineage>
        <taxon>Bacteria</taxon>
        <taxon>Pseudomonadati</taxon>
        <taxon>Bacteroidota</taxon>
        <taxon>Flavobacteriia</taxon>
        <taxon>Flavobacteriales</taxon>
        <taxon>Flavobacteriaceae</taxon>
        <taxon>Maribacter</taxon>
    </lineage>
</organism>
<dbReference type="Pfam" id="PF01063">
    <property type="entry name" value="Aminotran_4"/>
    <property type="match status" value="1"/>
</dbReference>
<reference evidence="6 7" key="1">
    <citation type="submission" date="2019-09" db="EMBL/GenBank/DDBJ databases">
        <authorList>
            <person name="Khan S.A."/>
            <person name="Jeon C.O."/>
            <person name="Chun B.H."/>
            <person name="Jeong S.E."/>
        </authorList>
    </citation>
    <scope>NUCLEOTIDE SEQUENCE [LARGE SCALE GENOMIC DNA]</scope>
    <source>
        <strain evidence="6 7">KCTC 42508</strain>
    </source>
</reference>
<comment type="caution">
    <text evidence="6">The sequence shown here is derived from an EMBL/GenBank/DDBJ whole genome shotgun (WGS) entry which is preliminary data.</text>
</comment>
<evidence type="ECO:0000256" key="3">
    <source>
        <dbReference type="ARBA" id="ARBA00022898"/>
    </source>
</evidence>
<proteinExistence type="inferred from homology"/>
<dbReference type="InterPro" id="IPR001544">
    <property type="entry name" value="Aminotrans_IV"/>
</dbReference>
<dbReference type="InterPro" id="IPR043131">
    <property type="entry name" value="BCAT-like_N"/>
</dbReference>
<keyword evidence="3 5" id="KW-0663">Pyridoxal phosphate</keyword>
<dbReference type="PANTHER" id="PTHR42743">
    <property type="entry name" value="AMINO-ACID AMINOTRANSFERASE"/>
    <property type="match status" value="1"/>
</dbReference>
<dbReference type="RefSeq" id="WP_154919172.1">
    <property type="nucleotide sequence ID" value="NZ_VUOE01000002.1"/>
</dbReference>
<keyword evidence="6" id="KW-0032">Aminotransferase</keyword>
<dbReference type="PROSITE" id="PS00770">
    <property type="entry name" value="AA_TRANSFER_CLASS_4"/>
    <property type="match status" value="1"/>
</dbReference>
<accession>A0A5B2TSQ6</accession>
<evidence type="ECO:0000313" key="7">
    <source>
        <dbReference type="Proteomes" id="UP000323188"/>
    </source>
</evidence>
<evidence type="ECO:0000313" key="6">
    <source>
        <dbReference type="EMBL" id="KAA2216948.1"/>
    </source>
</evidence>
<evidence type="ECO:0000256" key="5">
    <source>
        <dbReference type="RuleBase" id="RU004516"/>
    </source>
</evidence>
<dbReference type="PANTHER" id="PTHR42743:SF10">
    <property type="entry name" value="D-ALANINE AMINOTRANSFERASE"/>
    <property type="match status" value="1"/>
</dbReference>
<name>A0A5B2TSQ6_9FLAO</name>